<evidence type="ECO:0000313" key="8">
    <source>
        <dbReference type="EMBL" id="KAK9775320.1"/>
    </source>
</evidence>
<evidence type="ECO:0000256" key="2">
    <source>
        <dbReference type="ARBA" id="ARBA00005179"/>
    </source>
</evidence>
<dbReference type="PANTHER" id="PTHR47178">
    <property type="entry name" value="MONOOXYGENASE, FAD-BINDING"/>
    <property type="match status" value="1"/>
</dbReference>
<evidence type="ECO:0000256" key="4">
    <source>
        <dbReference type="ARBA" id="ARBA00022827"/>
    </source>
</evidence>
<evidence type="ECO:0000256" key="1">
    <source>
        <dbReference type="ARBA" id="ARBA00001974"/>
    </source>
</evidence>
<dbReference type="InterPro" id="IPR036188">
    <property type="entry name" value="FAD/NAD-bd_sf"/>
</dbReference>
<evidence type="ECO:0000313" key="9">
    <source>
        <dbReference type="Proteomes" id="UP001465668"/>
    </source>
</evidence>
<dbReference type="SUPFAM" id="SSF51905">
    <property type="entry name" value="FAD/NAD(P)-binding domain"/>
    <property type="match status" value="1"/>
</dbReference>
<evidence type="ECO:0000256" key="5">
    <source>
        <dbReference type="ARBA" id="ARBA00023002"/>
    </source>
</evidence>
<accession>A0ABR2XND3</accession>
<keyword evidence="9" id="KW-1185">Reference proteome</keyword>
<dbReference type="InterPro" id="IPR002938">
    <property type="entry name" value="FAD-bd"/>
</dbReference>
<comment type="pathway">
    <text evidence="2">Secondary metabolite biosynthesis.</text>
</comment>
<keyword evidence="3" id="KW-0285">Flavoprotein</keyword>
<name>A0ABR2XND3_9PEZI</name>
<dbReference type="EMBL" id="JARVKM010000035">
    <property type="protein sequence ID" value="KAK9775320.1"/>
    <property type="molecule type" value="Genomic_DNA"/>
</dbReference>
<reference evidence="8 9" key="1">
    <citation type="submission" date="2024-02" db="EMBL/GenBank/DDBJ databases">
        <title>First draft genome assembly of two strains of Seiridium cardinale.</title>
        <authorList>
            <person name="Emiliani G."/>
            <person name="Scali E."/>
        </authorList>
    </citation>
    <scope>NUCLEOTIDE SEQUENCE [LARGE SCALE GENOMIC DNA]</scope>
    <source>
        <strain evidence="8 9">BM-138-000479</strain>
    </source>
</reference>
<keyword evidence="6" id="KW-0503">Monooxygenase</keyword>
<keyword evidence="5" id="KW-0560">Oxidoreductase</keyword>
<protein>
    <submittedName>
        <fullName evidence="8">FAD-binding domain-containing protein</fullName>
    </submittedName>
</protein>
<dbReference type="PRINTS" id="PR00420">
    <property type="entry name" value="RNGMNOXGNASE"/>
</dbReference>
<organism evidence="8 9">
    <name type="scientific">Seiridium cardinale</name>
    <dbReference type="NCBI Taxonomy" id="138064"/>
    <lineage>
        <taxon>Eukaryota</taxon>
        <taxon>Fungi</taxon>
        <taxon>Dikarya</taxon>
        <taxon>Ascomycota</taxon>
        <taxon>Pezizomycotina</taxon>
        <taxon>Sordariomycetes</taxon>
        <taxon>Xylariomycetidae</taxon>
        <taxon>Amphisphaeriales</taxon>
        <taxon>Sporocadaceae</taxon>
        <taxon>Seiridium</taxon>
    </lineage>
</organism>
<keyword evidence="4" id="KW-0274">FAD</keyword>
<evidence type="ECO:0000256" key="6">
    <source>
        <dbReference type="ARBA" id="ARBA00023033"/>
    </source>
</evidence>
<evidence type="ECO:0000259" key="7">
    <source>
        <dbReference type="Pfam" id="PF01494"/>
    </source>
</evidence>
<dbReference type="PANTHER" id="PTHR47178:SF5">
    <property type="entry name" value="FAD-BINDING DOMAIN-CONTAINING PROTEIN"/>
    <property type="match status" value="1"/>
</dbReference>
<dbReference type="Gene3D" id="3.50.50.60">
    <property type="entry name" value="FAD/NAD(P)-binding domain"/>
    <property type="match status" value="1"/>
</dbReference>
<feature type="domain" description="FAD-binding" evidence="7">
    <location>
        <begin position="331"/>
        <end position="364"/>
    </location>
</feature>
<evidence type="ECO:0000256" key="3">
    <source>
        <dbReference type="ARBA" id="ARBA00022630"/>
    </source>
</evidence>
<comment type="caution">
    <text evidence="8">The sequence shown here is derived from an EMBL/GenBank/DDBJ whole genome shotgun (WGS) entry which is preliminary data.</text>
</comment>
<sequence length="414" mass="45283">MSGTQVVSGHVIIVGAGLGGLALAQGLKKHGIDFTVYEADDNGDARAQGYRIKVFPDTVPDLQYLVPPEVFAEFEATSAETVMVETAINAINGQATARRALRGPKPYTVDRGFLRKVLLRGLEDRIRWGKDAVRYEIDEAKPASPVTVHFTDGSSASGTLLVGANGNHSRLRKQLVPHHQIFDAEGVCLYGRTYLTPELQQQISPDLLRGLNVVRDVAPAIQQIIFDSELPISMFVERLHFPQRGPEHPELPDDYMYWSMLVPSKLLGFTEQMVSNAFQSNTPKQLATMLTGEWHDSLRCLITLQDESFATKLRIISSYSTMSEWESSPFVTLVGDAIHVMSPAGGVGAATAVKDAVALTKAITGPNGISLASIKEYEANMRMTAKVAVERSFRGGKLLYGQPPVEKCRVLSDV</sequence>
<proteinExistence type="predicted"/>
<feature type="domain" description="FAD-binding" evidence="7">
    <location>
        <begin position="10"/>
        <end position="175"/>
    </location>
</feature>
<dbReference type="Proteomes" id="UP001465668">
    <property type="component" value="Unassembled WGS sequence"/>
</dbReference>
<dbReference type="Pfam" id="PF01494">
    <property type="entry name" value="FAD_binding_3"/>
    <property type="match status" value="2"/>
</dbReference>
<gene>
    <name evidence="8" type="ORF">SCAR479_07996</name>
</gene>
<comment type="cofactor">
    <cofactor evidence="1">
        <name>FAD</name>
        <dbReference type="ChEBI" id="CHEBI:57692"/>
    </cofactor>
</comment>